<sequence>MGDGMSSQGIWSVLGIEPTQDLSVIKRAYARQLKNTRPDQDPEGYQRLREAFDAAKNQGNDATISDVVTMHKPSAEVVPQTFLQKPAPFNPVNEIRQETYRDTALRRKIISQATEITDEMMDDETAGLKRLDVFLKSNVLQNLELHELFSQELAAQLSDREGLYSALLIKVSDIMGWDVDHYQPGGISPYRLAALQRQVEMTGAKRYWSVMVRAYQDSTLNRLRLRLLTVEGATVPWWAKLVPDFMTSLSNKLREIRMYHPALLPYLNSVLLKTLSETRVALSWGTVFLNGFWLLLIMLATREHPEPWRSRILLIAIIGLYIHGYHYLERKLRYRPRMLCATECVLSVLSTAIMVKIMLGFFTMFKPDAGNMVMAFTNYGVLSASSLCVLWMMAPKHWKWYGVPLNAIIILAMLPWQLMRKSAGIVRAVAFIALLGGYSLLIAFGFR</sequence>
<keyword evidence="3" id="KW-0614">Plasmid</keyword>
<evidence type="ECO:0008006" key="5">
    <source>
        <dbReference type="Google" id="ProtNLM"/>
    </source>
</evidence>
<feature type="transmembrane region" description="Helical" evidence="2">
    <location>
        <begin position="340"/>
        <end position="365"/>
    </location>
</feature>
<name>A0A0H3FLZ5_RAHSY</name>
<proteinExistence type="predicted"/>
<dbReference type="AlphaFoldDB" id="A0A0H3FLZ5"/>
<feature type="transmembrane region" description="Helical" evidence="2">
    <location>
        <begin position="312"/>
        <end position="328"/>
    </location>
</feature>
<dbReference type="EMBL" id="CP002506">
    <property type="protein sequence ID" value="ADW76068.1"/>
    <property type="molecule type" value="Genomic_DNA"/>
</dbReference>
<feature type="transmembrane region" description="Helical" evidence="2">
    <location>
        <begin position="400"/>
        <end position="419"/>
    </location>
</feature>
<dbReference type="eggNOG" id="COG2214">
    <property type="taxonomic scope" value="Bacteria"/>
</dbReference>
<keyword evidence="2" id="KW-0472">Membrane</keyword>
<dbReference type="HOGENOM" id="CLU_045970_0_0_6"/>
<organism evidence="3 4">
    <name type="scientific">Rahnella sp. (strain Y9602)</name>
    <dbReference type="NCBI Taxonomy" id="2703885"/>
    <lineage>
        <taxon>Bacteria</taxon>
        <taxon>Pseudomonadati</taxon>
        <taxon>Pseudomonadota</taxon>
        <taxon>Gammaproteobacteria</taxon>
        <taxon>Enterobacterales</taxon>
        <taxon>Yersiniaceae</taxon>
        <taxon>Rahnella</taxon>
    </lineage>
</organism>
<dbReference type="Proteomes" id="UP000007257">
    <property type="component" value="Plasmid pRAHAQ01"/>
</dbReference>
<dbReference type="SUPFAM" id="SSF46565">
    <property type="entry name" value="Chaperone J-domain"/>
    <property type="match status" value="1"/>
</dbReference>
<feature type="transmembrane region" description="Helical" evidence="2">
    <location>
        <begin position="425"/>
        <end position="446"/>
    </location>
</feature>
<geneLocation type="plasmid" evidence="3 4">
    <name>pRAHAQ01</name>
</geneLocation>
<keyword evidence="2" id="KW-0812">Transmembrane</keyword>
<evidence type="ECO:0000313" key="3">
    <source>
        <dbReference type="EMBL" id="ADW76068.1"/>
    </source>
</evidence>
<evidence type="ECO:0000256" key="1">
    <source>
        <dbReference type="ARBA" id="ARBA00023186"/>
    </source>
</evidence>
<feature type="transmembrane region" description="Helical" evidence="2">
    <location>
        <begin position="281"/>
        <end position="300"/>
    </location>
</feature>
<dbReference type="KEGG" id="rah:Rahaq_4483"/>
<protein>
    <recommendedName>
        <fullName evidence="5">Heat shock protein DnaJ domain protein</fullName>
    </recommendedName>
</protein>
<accession>A0A0H3FLZ5</accession>
<evidence type="ECO:0000313" key="4">
    <source>
        <dbReference type="Proteomes" id="UP000007257"/>
    </source>
</evidence>
<dbReference type="InterPro" id="IPR036869">
    <property type="entry name" value="J_dom_sf"/>
</dbReference>
<keyword evidence="1" id="KW-0143">Chaperone</keyword>
<keyword evidence="2" id="KW-1133">Transmembrane helix</keyword>
<feature type="transmembrane region" description="Helical" evidence="2">
    <location>
        <begin position="371"/>
        <end position="393"/>
    </location>
</feature>
<evidence type="ECO:0000256" key="2">
    <source>
        <dbReference type="SAM" id="Phobius"/>
    </source>
</evidence>
<reference evidence="4" key="1">
    <citation type="submission" date="2011-01" db="EMBL/GenBank/DDBJ databases">
        <title>Complete sequence of plasmid1 of Rahnella sp. Y9602.</title>
        <authorList>
            <consortium name="US DOE Joint Genome Institute"/>
            <person name="Lucas S."/>
            <person name="Copeland A."/>
            <person name="Lapidus A."/>
            <person name="Cheng J.-F."/>
            <person name="Goodwin L."/>
            <person name="Pitluck S."/>
            <person name="Lu M."/>
            <person name="Detter J.C."/>
            <person name="Han C."/>
            <person name="Tapia R."/>
            <person name="Land M."/>
            <person name="Hauser L."/>
            <person name="Kyrpides N."/>
            <person name="Ivanova N."/>
            <person name="Ovchinnikova G."/>
            <person name="Pagani I."/>
            <person name="Sobecky P.A."/>
            <person name="Martinez R.J."/>
            <person name="Woyke T."/>
        </authorList>
    </citation>
    <scope>NUCLEOTIDE SEQUENCE [LARGE SCALE GENOMIC DNA]</scope>
    <source>
        <strain evidence="4">Y9602</strain>
        <plasmid evidence="4">pRAHAQ01</plasmid>
    </source>
</reference>
<reference evidence="3 4" key="2">
    <citation type="journal article" date="2012" name="J. Bacteriol.">
        <title>Complete Genome Sequence of Rahnella sp. Strain Y9602, a Gammaproteobacterium Isolate from Metal- and Radionuclide-Contaminated Soil.</title>
        <authorList>
            <person name="Martinez R.J."/>
            <person name="Bruce D."/>
            <person name="Detter C."/>
            <person name="Goodwin L.A."/>
            <person name="Han J."/>
            <person name="Han C.S."/>
            <person name="Held B."/>
            <person name="Land M.L."/>
            <person name="Mikhailova N."/>
            <person name="Nolan M."/>
            <person name="Pennacchio L."/>
            <person name="Pitluck S."/>
            <person name="Tapia R."/>
            <person name="Woyke T."/>
            <person name="Sobecky P.A."/>
        </authorList>
    </citation>
    <scope>NUCLEOTIDE SEQUENCE [LARGE SCALE GENOMIC DNA]</scope>
    <source>
        <strain evidence="3 4">Y9602</strain>
        <plasmid evidence="3 4">pRAHAQ01</plasmid>
    </source>
</reference>
<gene>
    <name evidence="3" type="ordered locus">Rahaq_4483</name>
</gene>